<comment type="similarity">
    <text evidence="2">Belongs to the polysaccharide synthase family.</text>
</comment>
<feature type="transmembrane region" description="Helical" evidence="7">
    <location>
        <begin position="82"/>
        <end position="108"/>
    </location>
</feature>
<dbReference type="Proteomes" id="UP001597296">
    <property type="component" value="Unassembled WGS sequence"/>
</dbReference>
<dbReference type="Pfam" id="PF13440">
    <property type="entry name" value="Polysacc_synt_3"/>
    <property type="match status" value="1"/>
</dbReference>
<protein>
    <submittedName>
        <fullName evidence="8">Lipopolysaccharide biosynthesis protein</fullName>
    </submittedName>
</protein>
<sequence length="493" mass="52910">MGHDDLKKASVNGVLVSSSSQIVKFALQFGYQVAISRLLSPGDFGLVAMVAPIVAFVAILSDLGLSQATIQRREVDQEILSFIFWCNCLAGLFIGVACLALAPVAAAFYHEPNVVAIMGLSGAFLWLNALGAQHQALLNRNLRFLDLAKIDVLAFLAGAVCGVAGAVHGLGYWSLMLTQGVTTLVSVALSWRAARWIPGPPRWVGAGRSALKFGLNLTGFNFFNFFARNLDNVLIGRYLGQEQLGLYDRAYKLLLLPLTQVSAPFARVVLPLLAKLADDPAAYRRAYLRVLEFIVLVTFPAIVFGGCHSSVLVVTLLGVQWGGVAPIFSVLAVGAVLSQITHTTGWLFISQDRTREMRNYGILSSIVFITSFVVGLPWGAIGVATCYVGVGLVQGPLLWWATTRVGPVSLRALVRSMLPHLVAAATLAGLHLALSRLVAVDIWLAGALFVLSYPVYLAVVALFPDGRSCLAFLTGRARDLARSLRRPAPCPPG</sequence>
<proteinExistence type="inferred from homology"/>
<evidence type="ECO:0000313" key="8">
    <source>
        <dbReference type="EMBL" id="MFD2234839.1"/>
    </source>
</evidence>
<name>A0ABW5CC41_9PROT</name>
<comment type="subcellular location">
    <subcellularLocation>
        <location evidence="1">Cell membrane</location>
        <topology evidence="1">Multi-pass membrane protein</topology>
    </subcellularLocation>
</comment>
<keyword evidence="6 7" id="KW-0472">Membrane</keyword>
<organism evidence="8 9">
    <name type="scientific">Phaeospirillum tilakii</name>
    <dbReference type="NCBI Taxonomy" id="741673"/>
    <lineage>
        <taxon>Bacteria</taxon>
        <taxon>Pseudomonadati</taxon>
        <taxon>Pseudomonadota</taxon>
        <taxon>Alphaproteobacteria</taxon>
        <taxon>Rhodospirillales</taxon>
        <taxon>Rhodospirillaceae</taxon>
        <taxon>Phaeospirillum</taxon>
    </lineage>
</organism>
<feature type="transmembrane region" description="Helical" evidence="7">
    <location>
        <begin position="152"/>
        <end position="175"/>
    </location>
</feature>
<dbReference type="RefSeq" id="WP_377317455.1">
    <property type="nucleotide sequence ID" value="NZ_JBHUIY010000029.1"/>
</dbReference>
<dbReference type="PANTHER" id="PTHR30250:SF10">
    <property type="entry name" value="LIPOPOLYSACCHARIDE BIOSYNTHESIS PROTEIN WZXC"/>
    <property type="match status" value="1"/>
</dbReference>
<dbReference type="EMBL" id="JBHUIY010000029">
    <property type="protein sequence ID" value="MFD2234839.1"/>
    <property type="molecule type" value="Genomic_DNA"/>
</dbReference>
<evidence type="ECO:0000256" key="6">
    <source>
        <dbReference type="ARBA" id="ARBA00023136"/>
    </source>
</evidence>
<evidence type="ECO:0000256" key="4">
    <source>
        <dbReference type="ARBA" id="ARBA00022692"/>
    </source>
</evidence>
<evidence type="ECO:0000256" key="7">
    <source>
        <dbReference type="SAM" id="Phobius"/>
    </source>
</evidence>
<evidence type="ECO:0000313" key="9">
    <source>
        <dbReference type="Proteomes" id="UP001597296"/>
    </source>
</evidence>
<dbReference type="PANTHER" id="PTHR30250">
    <property type="entry name" value="PST FAMILY PREDICTED COLANIC ACID TRANSPORTER"/>
    <property type="match status" value="1"/>
</dbReference>
<keyword evidence="3" id="KW-1003">Cell membrane</keyword>
<feature type="transmembrane region" description="Helical" evidence="7">
    <location>
        <begin position="440"/>
        <end position="463"/>
    </location>
</feature>
<evidence type="ECO:0000256" key="2">
    <source>
        <dbReference type="ARBA" id="ARBA00007430"/>
    </source>
</evidence>
<gene>
    <name evidence="8" type="ORF">ACFSNB_13585</name>
</gene>
<evidence type="ECO:0000256" key="1">
    <source>
        <dbReference type="ARBA" id="ARBA00004651"/>
    </source>
</evidence>
<feature type="transmembrane region" description="Helical" evidence="7">
    <location>
        <begin position="114"/>
        <end position="131"/>
    </location>
</feature>
<keyword evidence="5 7" id="KW-1133">Transmembrane helix</keyword>
<dbReference type="InterPro" id="IPR050833">
    <property type="entry name" value="Poly_Biosynth_Transport"/>
</dbReference>
<feature type="transmembrane region" description="Helical" evidence="7">
    <location>
        <begin position="412"/>
        <end position="434"/>
    </location>
</feature>
<accession>A0ABW5CC41</accession>
<comment type="caution">
    <text evidence="8">The sequence shown here is derived from an EMBL/GenBank/DDBJ whole genome shotgun (WGS) entry which is preliminary data.</text>
</comment>
<evidence type="ECO:0000256" key="3">
    <source>
        <dbReference type="ARBA" id="ARBA00022475"/>
    </source>
</evidence>
<feature type="transmembrane region" description="Helical" evidence="7">
    <location>
        <begin position="357"/>
        <end position="374"/>
    </location>
</feature>
<reference evidence="9" key="1">
    <citation type="journal article" date="2019" name="Int. J. Syst. Evol. Microbiol.">
        <title>The Global Catalogue of Microorganisms (GCM) 10K type strain sequencing project: providing services to taxonomists for standard genome sequencing and annotation.</title>
        <authorList>
            <consortium name="The Broad Institute Genomics Platform"/>
            <consortium name="The Broad Institute Genome Sequencing Center for Infectious Disease"/>
            <person name="Wu L."/>
            <person name="Ma J."/>
        </authorList>
    </citation>
    <scope>NUCLEOTIDE SEQUENCE [LARGE SCALE GENOMIC DNA]</scope>
    <source>
        <strain evidence="9">KCTC 15012</strain>
    </source>
</reference>
<feature type="transmembrane region" description="Helical" evidence="7">
    <location>
        <begin position="286"/>
        <end position="305"/>
    </location>
</feature>
<keyword evidence="4 7" id="KW-0812">Transmembrane</keyword>
<feature type="transmembrane region" description="Helical" evidence="7">
    <location>
        <begin position="44"/>
        <end position="61"/>
    </location>
</feature>
<keyword evidence="9" id="KW-1185">Reference proteome</keyword>
<evidence type="ECO:0000256" key="5">
    <source>
        <dbReference type="ARBA" id="ARBA00022989"/>
    </source>
</evidence>
<dbReference type="CDD" id="cd13127">
    <property type="entry name" value="MATE_tuaB_like"/>
    <property type="match status" value="1"/>
</dbReference>